<evidence type="ECO:0000256" key="5">
    <source>
        <dbReference type="ARBA" id="ARBA00022840"/>
    </source>
</evidence>
<dbReference type="InterPro" id="IPR003593">
    <property type="entry name" value="AAA+_ATPase"/>
</dbReference>
<evidence type="ECO:0000256" key="1">
    <source>
        <dbReference type="ARBA" id="ARBA00004417"/>
    </source>
</evidence>
<reference evidence="8 9" key="1">
    <citation type="submission" date="2019-06" db="EMBL/GenBank/DDBJ databases">
        <title>Pac Bio to generate improved reference genome sequences for organisms with transposon mutant libraries (support for FEBA project).</title>
        <authorList>
            <person name="Blow M."/>
        </authorList>
    </citation>
    <scope>NUCLEOTIDE SEQUENCE [LARGE SCALE GENOMIC DNA]</scope>
    <source>
        <strain evidence="8 9">USDA 1844</strain>
    </source>
</reference>
<dbReference type="GO" id="GO:0005524">
    <property type="term" value="F:ATP binding"/>
    <property type="evidence" value="ECO:0007669"/>
    <property type="project" value="UniProtKB-KW"/>
</dbReference>
<evidence type="ECO:0000313" key="8">
    <source>
        <dbReference type="EMBL" id="TVZ73283.1"/>
    </source>
</evidence>
<dbReference type="GO" id="GO:0016887">
    <property type="term" value="F:ATP hydrolysis activity"/>
    <property type="evidence" value="ECO:0007669"/>
    <property type="project" value="InterPro"/>
</dbReference>
<keyword evidence="4" id="KW-0547">Nucleotide-binding</keyword>
<dbReference type="PROSITE" id="PS50893">
    <property type="entry name" value="ABC_TRANSPORTER_2"/>
    <property type="match status" value="1"/>
</dbReference>
<dbReference type="InterPro" id="IPR050319">
    <property type="entry name" value="ABC_transp_ATP-bind"/>
</dbReference>
<gene>
    <name evidence="8" type="ORF">BCL32_1501</name>
</gene>
<protein>
    <submittedName>
        <fullName evidence="8">Peptide/nickel transport system ATP-binding protein</fullName>
    </submittedName>
</protein>
<dbReference type="EMBL" id="VISO01000002">
    <property type="protein sequence ID" value="TVZ73283.1"/>
    <property type="molecule type" value="Genomic_DNA"/>
</dbReference>
<dbReference type="SMART" id="SM00382">
    <property type="entry name" value="AAA"/>
    <property type="match status" value="1"/>
</dbReference>
<dbReference type="Pfam" id="PF00005">
    <property type="entry name" value="ABC_tran"/>
    <property type="match status" value="1"/>
</dbReference>
<dbReference type="CDD" id="cd03257">
    <property type="entry name" value="ABC_NikE_OppD_transporters"/>
    <property type="match status" value="1"/>
</dbReference>
<evidence type="ECO:0000256" key="3">
    <source>
        <dbReference type="ARBA" id="ARBA00022448"/>
    </source>
</evidence>
<dbReference type="Pfam" id="PF08352">
    <property type="entry name" value="oligo_HPY"/>
    <property type="match status" value="1"/>
</dbReference>
<dbReference type="GO" id="GO:0005886">
    <property type="term" value="C:plasma membrane"/>
    <property type="evidence" value="ECO:0007669"/>
    <property type="project" value="UniProtKB-SubCell"/>
</dbReference>
<dbReference type="InterPro" id="IPR003439">
    <property type="entry name" value="ABC_transporter-like_ATP-bd"/>
</dbReference>
<dbReference type="GO" id="GO:0015833">
    <property type="term" value="P:peptide transport"/>
    <property type="evidence" value="ECO:0007669"/>
    <property type="project" value="InterPro"/>
</dbReference>
<keyword evidence="5 8" id="KW-0067">ATP-binding</keyword>
<dbReference type="AlphaFoldDB" id="A0A559TFE2"/>
<comment type="caution">
    <text evidence="8">The sequence shown here is derived from an EMBL/GenBank/DDBJ whole genome shotgun (WGS) entry which is preliminary data.</text>
</comment>
<feature type="region of interest" description="Disordered" evidence="6">
    <location>
        <begin position="261"/>
        <end position="286"/>
    </location>
</feature>
<dbReference type="RefSeq" id="WP_022716221.1">
    <property type="nucleotide sequence ID" value="NZ_ATTQ01000009.1"/>
</dbReference>
<dbReference type="SUPFAM" id="SSF52540">
    <property type="entry name" value="P-loop containing nucleoside triphosphate hydrolases"/>
    <property type="match status" value="1"/>
</dbReference>
<sequence length="330" mass="36493">MGAEPLLKVENLVKHFHVKLGAFGERSATVYALDNVNLDIMEGETLSLVGESGCGKSTTGFTILNLYKATSGKVVYKGQDLSRLGEKEMRPFRRDLQIVFQDPYSTLNPRMTIGEAIGEPILFHKLCTKAELKDKVATLLSDVGLPARFVQRYPHELSGGQRQRVVIARALACQPKFIVCDEAISALDVSIQAQIINLLLDLQEKYSLTYLFIAHDLAVVRHISTRVGVMYLGRLAELASREELFGNPLHPYTKALLSAVPETDPSHERSRKRQILQGDVPSPLSPPSGCRFHTRCPIAIDVCSRLVPEWKEAKPGHLVACHAVNTGQTT</sequence>
<comment type="similarity">
    <text evidence="2">Belongs to the ABC transporter superfamily.</text>
</comment>
<evidence type="ECO:0000259" key="7">
    <source>
        <dbReference type="PROSITE" id="PS50893"/>
    </source>
</evidence>
<name>A0A559TFE2_9HYPH</name>
<dbReference type="GO" id="GO:0055085">
    <property type="term" value="P:transmembrane transport"/>
    <property type="evidence" value="ECO:0007669"/>
    <property type="project" value="UniProtKB-ARBA"/>
</dbReference>
<dbReference type="PANTHER" id="PTHR43776">
    <property type="entry name" value="TRANSPORT ATP-BINDING PROTEIN"/>
    <property type="match status" value="1"/>
</dbReference>
<dbReference type="InterPro" id="IPR027417">
    <property type="entry name" value="P-loop_NTPase"/>
</dbReference>
<dbReference type="FunFam" id="3.40.50.300:FF:000016">
    <property type="entry name" value="Oligopeptide ABC transporter ATP-binding component"/>
    <property type="match status" value="1"/>
</dbReference>
<dbReference type="Gene3D" id="3.40.50.300">
    <property type="entry name" value="P-loop containing nucleotide triphosphate hydrolases"/>
    <property type="match status" value="1"/>
</dbReference>
<evidence type="ECO:0000313" key="9">
    <source>
        <dbReference type="Proteomes" id="UP000319824"/>
    </source>
</evidence>
<dbReference type="PANTHER" id="PTHR43776:SF7">
    <property type="entry name" value="D,D-DIPEPTIDE TRANSPORT ATP-BINDING PROTEIN DDPF-RELATED"/>
    <property type="match status" value="1"/>
</dbReference>
<evidence type="ECO:0000256" key="6">
    <source>
        <dbReference type="SAM" id="MobiDB-lite"/>
    </source>
</evidence>
<dbReference type="PROSITE" id="PS00211">
    <property type="entry name" value="ABC_TRANSPORTER_1"/>
    <property type="match status" value="1"/>
</dbReference>
<proteinExistence type="inferred from homology"/>
<dbReference type="InterPro" id="IPR017871">
    <property type="entry name" value="ABC_transporter-like_CS"/>
</dbReference>
<comment type="subcellular location">
    <subcellularLocation>
        <location evidence="1">Cell inner membrane</location>
        <topology evidence="1">Peripheral membrane protein</topology>
    </subcellularLocation>
</comment>
<organism evidence="8 9">
    <name type="scientific">Rhizobium mongolense USDA 1844</name>
    <dbReference type="NCBI Taxonomy" id="1079460"/>
    <lineage>
        <taxon>Bacteria</taxon>
        <taxon>Pseudomonadati</taxon>
        <taxon>Pseudomonadota</taxon>
        <taxon>Alphaproteobacteria</taxon>
        <taxon>Hyphomicrobiales</taxon>
        <taxon>Rhizobiaceae</taxon>
        <taxon>Rhizobium/Agrobacterium group</taxon>
        <taxon>Rhizobium</taxon>
    </lineage>
</organism>
<dbReference type="NCBIfam" id="TIGR01727">
    <property type="entry name" value="oligo_HPY"/>
    <property type="match status" value="1"/>
</dbReference>
<keyword evidence="3" id="KW-0813">Transport</keyword>
<evidence type="ECO:0000256" key="2">
    <source>
        <dbReference type="ARBA" id="ARBA00005417"/>
    </source>
</evidence>
<evidence type="ECO:0000256" key="4">
    <source>
        <dbReference type="ARBA" id="ARBA00022741"/>
    </source>
</evidence>
<accession>A0A559TFE2</accession>
<feature type="domain" description="ABC transporter" evidence="7">
    <location>
        <begin position="7"/>
        <end position="257"/>
    </location>
</feature>
<dbReference type="InterPro" id="IPR013563">
    <property type="entry name" value="Oligopep_ABC_C"/>
</dbReference>
<dbReference type="Proteomes" id="UP000319824">
    <property type="component" value="Unassembled WGS sequence"/>
</dbReference>